<keyword evidence="1" id="KW-0472">Membrane</keyword>
<keyword evidence="3" id="KW-1185">Reference proteome</keyword>
<reference evidence="2 3" key="1">
    <citation type="submission" date="2016-08" db="EMBL/GenBank/DDBJ databases">
        <title>Complete genome sequence of Spiroplasma helicoides TABS-2 (DSM 22551).</title>
        <authorList>
            <person name="Shen W.-Y."/>
            <person name="Lo W.-S."/>
            <person name="Lai Y.-C."/>
            <person name="Kuo C.-H."/>
        </authorList>
    </citation>
    <scope>NUCLEOTIDE SEQUENCE [LARGE SCALE GENOMIC DNA]</scope>
    <source>
        <strain evidence="2 3">TABS-2</strain>
    </source>
</reference>
<dbReference type="EMBL" id="CP017015">
    <property type="protein sequence ID" value="AOG60204.1"/>
    <property type="molecule type" value="Genomic_DNA"/>
</dbReference>
<feature type="transmembrane region" description="Helical" evidence="1">
    <location>
        <begin position="33"/>
        <end position="59"/>
    </location>
</feature>
<dbReference type="AlphaFoldDB" id="A0A1B3SJU9"/>
<accession>A0A1B3SJU9</accession>
<proteinExistence type="predicted"/>
<dbReference type="Proteomes" id="UP000094378">
    <property type="component" value="Chromosome"/>
</dbReference>
<evidence type="ECO:0000256" key="1">
    <source>
        <dbReference type="SAM" id="Phobius"/>
    </source>
</evidence>
<feature type="transmembrane region" description="Helical" evidence="1">
    <location>
        <begin position="71"/>
        <end position="92"/>
    </location>
</feature>
<organism evidence="2 3">
    <name type="scientific">Spiroplasma helicoides</name>
    <dbReference type="NCBI Taxonomy" id="216938"/>
    <lineage>
        <taxon>Bacteria</taxon>
        <taxon>Bacillati</taxon>
        <taxon>Mycoplasmatota</taxon>
        <taxon>Mollicutes</taxon>
        <taxon>Entomoplasmatales</taxon>
        <taxon>Spiroplasmataceae</taxon>
        <taxon>Spiroplasma</taxon>
    </lineage>
</organism>
<evidence type="ECO:0000313" key="3">
    <source>
        <dbReference type="Proteomes" id="UP000094378"/>
    </source>
</evidence>
<evidence type="ECO:0000313" key="2">
    <source>
        <dbReference type="EMBL" id="AOG60204.1"/>
    </source>
</evidence>
<gene>
    <name evidence="2" type="ORF">SHELI_v1c02490</name>
</gene>
<dbReference type="STRING" id="216938.SHELI_v1c02490"/>
<feature type="transmembrane region" description="Helical" evidence="1">
    <location>
        <begin position="9"/>
        <end position="27"/>
    </location>
</feature>
<dbReference type="KEGG" id="shj:SHELI_v1c02490"/>
<name>A0A1B3SJU9_9MOLU</name>
<keyword evidence="1" id="KW-0812">Transmembrane</keyword>
<keyword evidence="1" id="KW-1133">Transmembrane helix</keyword>
<sequence>MNKRNSSLELLRIILCYFVILNHVWGYNHDTNIFYVFSGLLPVSIMHISTFAFITGFFMVGKEIYSCVKKFTKYLLNIIFYYLFILLMVYLIDHFYYKVDNFGYINHDVI</sequence>
<protein>
    <submittedName>
        <fullName evidence="2">Uncharacterized protein</fullName>
    </submittedName>
</protein>